<evidence type="ECO:0000313" key="12">
    <source>
        <dbReference type="Proteomes" id="UP000060630"/>
    </source>
</evidence>
<evidence type="ECO:0000256" key="2">
    <source>
        <dbReference type="ARBA" id="ARBA00022679"/>
    </source>
</evidence>
<dbReference type="Proteomes" id="UP000060630">
    <property type="component" value="Unassembled WGS sequence"/>
</dbReference>
<comment type="cofactor">
    <cofactor evidence="9">
        <name>Mg(2+)</name>
        <dbReference type="ChEBI" id="CHEBI:18420"/>
    </cofactor>
</comment>
<evidence type="ECO:0000256" key="5">
    <source>
        <dbReference type="ARBA" id="ARBA00022840"/>
    </source>
</evidence>
<feature type="binding site" evidence="9">
    <location>
        <position position="96"/>
    </location>
    <ligand>
        <name>substrate</name>
    </ligand>
</feature>
<comment type="similarity">
    <text evidence="9">Belongs to the bacterial CoaD family.</text>
</comment>
<keyword evidence="2 9" id="KW-0808">Transferase</keyword>
<keyword evidence="1 9" id="KW-0963">Cytoplasm</keyword>
<evidence type="ECO:0000256" key="4">
    <source>
        <dbReference type="ARBA" id="ARBA00022741"/>
    </source>
</evidence>
<dbReference type="Gene3D" id="3.40.50.620">
    <property type="entry name" value="HUPs"/>
    <property type="match status" value="1"/>
</dbReference>
<comment type="pathway">
    <text evidence="9">Cofactor biosynthesis; coenzyme A biosynthesis; CoA from (R)-pantothenate: step 4/5.</text>
</comment>
<comment type="subunit">
    <text evidence="9">Homohexamer.</text>
</comment>
<keyword evidence="4 9" id="KW-0547">Nucleotide-binding</keyword>
<dbReference type="NCBIfam" id="TIGR01510">
    <property type="entry name" value="coaD_prev_kdtB"/>
    <property type="match status" value="1"/>
</dbReference>
<dbReference type="InterPro" id="IPR001980">
    <property type="entry name" value="PPAT"/>
</dbReference>
<evidence type="ECO:0000313" key="11">
    <source>
        <dbReference type="EMBL" id="KWA84114.1"/>
    </source>
</evidence>
<keyword evidence="5 9" id="KW-0067">ATP-binding</keyword>
<gene>
    <name evidence="9" type="primary">coaD</name>
    <name evidence="11" type="ORF">WL29_22375</name>
</gene>
<dbReference type="GO" id="GO:0015937">
    <property type="term" value="P:coenzyme A biosynthetic process"/>
    <property type="evidence" value="ECO:0007669"/>
    <property type="project" value="UniProtKB-UniRule"/>
</dbReference>
<feature type="binding site" evidence="9">
    <location>
        <begin position="14"/>
        <end position="15"/>
    </location>
    <ligand>
        <name>ATP</name>
        <dbReference type="ChEBI" id="CHEBI:30616"/>
    </ligand>
</feature>
<dbReference type="PRINTS" id="PR01020">
    <property type="entry name" value="LPSBIOSNTHSS"/>
</dbReference>
<feature type="domain" description="Cytidyltransferase-like" evidence="10">
    <location>
        <begin position="10"/>
        <end position="141"/>
    </location>
</feature>
<keyword evidence="3 9" id="KW-0548">Nucleotidyltransferase</keyword>
<feature type="binding site" evidence="9">
    <location>
        <position position="107"/>
    </location>
    <ligand>
        <name>ATP</name>
        <dbReference type="ChEBI" id="CHEBI:30616"/>
    </ligand>
</feature>
<evidence type="ECO:0000256" key="3">
    <source>
        <dbReference type="ARBA" id="ARBA00022695"/>
    </source>
</evidence>
<keyword evidence="6 9" id="KW-0460">Magnesium</keyword>
<dbReference type="GO" id="GO:0005737">
    <property type="term" value="C:cytoplasm"/>
    <property type="evidence" value="ECO:0007669"/>
    <property type="project" value="UniProtKB-SubCell"/>
</dbReference>
<dbReference type="PANTHER" id="PTHR21342">
    <property type="entry name" value="PHOSPHOPANTETHEINE ADENYLYLTRANSFERASE"/>
    <property type="match status" value="1"/>
</dbReference>
<sequence length="177" mass="19716">MKKKQKTIGLIGGSFDPITLGHAHLFVEGGRMFDELHIVTGVNPSKKYLFSADEREALVRAVVADLSIQVPVHFHYLKDRLLIQLASDLGVTHLVRGIRSTEDFNYETQMERVNRKINPGISTVYLVPPAELSEVSSSTVKGLVGFEGWEQIVGQYVHPMVLKALAHKHIASQCKEV</sequence>
<reference evidence="11 12" key="1">
    <citation type="submission" date="2015-11" db="EMBL/GenBank/DDBJ databases">
        <title>Expanding the genomic diversity of Burkholderia species for the development of highly accurate diagnostics.</title>
        <authorList>
            <person name="Sahl J."/>
            <person name="Keim P."/>
            <person name="Wagner D."/>
        </authorList>
    </citation>
    <scope>NUCLEOTIDE SEQUENCE [LARGE SCALE GENOMIC DNA]</scope>
    <source>
        <strain evidence="11 12">MSMB2087WGS</strain>
    </source>
</reference>
<feature type="binding site" evidence="9">
    <location>
        <begin position="97"/>
        <end position="99"/>
    </location>
    <ligand>
        <name>ATP</name>
        <dbReference type="ChEBI" id="CHEBI:30616"/>
    </ligand>
</feature>
<evidence type="ECO:0000259" key="10">
    <source>
        <dbReference type="Pfam" id="PF01467"/>
    </source>
</evidence>
<feature type="binding site" evidence="9">
    <location>
        <position position="82"/>
    </location>
    <ligand>
        <name>substrate</name>
    </ligand>
</feature>
<dbReference type="GO" id="GO:0005524">
    <property type="term" value="F:ATP binding"/>
    <property type="evidence" value="ECO:0007669"/>
    <property type="project" value="UniProtKB-KW"/>
</dbReference>
<feature type="site" description="Transition state stabilizer" evidence="9">
    <location>
        <position position="22"/>
    </location>
</feature>
<evidence type="ECO:0000256" key="7">
    <source>
        <dbReference type="ARBA" id="ARBA00022993"/>
    </source>
</evidence>
<dbReference type="RefSeq" id="WP_060192512.1">
    <property type="nucleotide sequence ID" value="NZ_LPHD01000049.1"/>
</dbReference>
<proteinExistence type="inferred from homology"/>
<dbReference type="InterPro" id="IPR014729">
    <property type="entry name" value="Rossmann-like_a/b/a_fold"/>
</dbReference>
<dbReference type="UniPathway" id="UPA00241">
    <property type="reaction ID" value="UER00355"/>
</dbReference>
<dbReference type="SUPFAM" id="SSF52374">
    <property type="entry name" value="Nucleotidylyl transferase"/>
    <property type="match status" value="1"/>
</dbReference>
<comment type="catalytic activity">
    <reaction evidence="8 9">
        <text>(R)-4'-phosphopantetheine + ATP + H(+) = 3'-dephospho-CoA + diphosphate</text>
        <dbReference type="Rhea" id="RHEA:19801"/>
        <dbReference type="ChEBI" id="CHEBI:15378"/>
        <dbReference type="ChEBI" id="CHEBI:30616"/>
        <dbReference type="ChEBI" id="CHEBI:33019"/>
        <dbReference type="ChEBI" id="CHEBI:57328"/>
        <dbReference type="ChEBI" id="CHEBI:61723"/>
        <dbReference type="EC" id="2.7.7.3"/>
    </reaction>
</comment>
<feature type="binding site" evidence="9">
    <location>
        <position position="22"/>
    </location>
    <ligand>
        <name>ATP</name>
        <dbReference type="ChEBI" id="CHEBI:30616"/>
    </ligand>
</feature>
<dbReference type="GO" id="GO:0004595">
    <property type="term" value="F:pantetheine-phosphate adenylyltransferase activity"/>
    <property type="evidence" value="ECO:0007669"/>
    <property type="project" value="UniProtKB-UniRule"/>
</dbReference>
<comment type="caution">
    <text evidence="11">The sequence shown here is derived from an EMBL/GenBank/DDBJ whole genome shotgun (WGS) entry which is preliminary data.</text>
</comment>
<organism evidence="11 12">
    <name type="scientific">Burkholderia ubonensis</name>
    <dbReference type="NCBI Taxonomy" id="101571"/>
    <lineage>
        <taxon>Bacteria</taxon>
        <taxon>Pseudomonadati</taxon>
        <taxon>Pseudomonadota</taxon>
        <taxon>Betaproteobacteria</taxon>
        <taxon>Burkholderiales</taxon>
        <taxon>Burkholderiaceae</taxon>
        <taxon>Burkholderia</taxon>
        <taxon>Burkholderia cepacia complex</taxon>
    </lineage>
</organism>
<comment type="subcellular location">
    <subcellularLocation>
        <location evidence="9">Cytoplasm</location>
    </subcellularLocation>
</comment>
<dbReference type="AlphaFoldDB" id="A0A106QDI2"/>
<accession>A0A106QDI2</accession>
<feature type="binding site" evidence="9">
    <location>
        <position position="46"/>
    </location>
    <ligand>
        <name>substrate</name>
    </ligand>
</feature>
<feature type="binding site" evidence="9">
    <location>
        <begin position="132"/>
        <end position="138"/>
    </location>
    <ligand>
        <name>ATP</name>
        <dbReference type="ChEBI" id="CHEBI:30616"/>
    </ligand>
</feature>
<dbReference type="PANTHER" id="PTHR21342:SF1">
    <property type="entry name" value="PHOSPHOPANTETHEINE ADENYLYLTRANSFERASE"/>
    <property type="match status" value="1"/>
</dbReference>
<protein>
    <recommendedName>
        <fullName evidence="9">Phosphopantetheine adenylyltransferase</fullName>
        <ecNumber evidence="9">2.7.7.3</ecNumber>
    </recommendedName>
    <alternativeName>
        <fullName evidence="9">Dephospho-CoA pyrophosphorylase</fullName>
    </alternativeName>
    <alternativeName>
        <fullName evidence="9">Pantetheine-phosphate adenylyltransferase</fullName>
        <shortName evidence="9">PPAT</shortName>
    </alternativeName>
</protein>
<evidence type="ECO:0000256" key="6">
    <source>
        <dbReference type="ARBA" id="ARBA00022842"/>
    </source>
</evidence>
<evidence type="ECO:0000256" key="8">
    <source>
        <dbReference type="ARBA" id="ARBA00029346"/>
    </source>
</evidence>
<dbReference type="NCBIfam" id="TIGR00125">
    <property type="entry name" value="cyt_tran_rel"/>
    <property type="match status" value="1"/>
</dbReference>
<dbReference type="Pfam" id="PF01467">
    <property type="entry name" value="CTP_transf_like"/>
    <property type="match status" value="1"/>
</dbReference>
<name>A0A106QDI2_9BURK</name>
<dbReference type="EC" id="2.7.7.3" evidence="9"/>
<dbReference type="EMBL" id="LPHD01000049">
    <property type="protein sequence ID" value="KWA84114.1"/>
    <property type="molecule type" value="Genomic_DNA"/>
</dbReference>
<comment type="function">
    <text evidence="9">Reversibly transfers an adenylyl group from ATP to 4'-phosphopantetheine, yielding dephospho-CoA (dPCoA) and pyrophosphate.</text>
</comment>
<keyword evidence="7 9" id="KW-0173">Coenzyme A biosynthesis</keyword>
<dbReference type="InterPro" id="IPR004821">
    <property type="entry name" value="Cyt_trans-like"/>
</dbReference>
<feature type="binding site" evidence="9">
    <location>
        <position position="14"/>
    </location>
    <ligand>
        <name>substrate</name>
    </ligand>
</feature>
<dbReference type="HAMAP" id="MF_00151">
    <property type="entry name" value="PPAT_bact"/>
    <property type="match status" value="1"/>
</dbReference>
<evidence type="ECO:0000256" key="1">
    <source>
        <dbReference type="ARBA" id="ARBA00022490"/>
    </source>
</evidence>
<evidence type="ECO:0000256" key="9">
    <source>
        <dbReference type="HAMAP-Rule" id="MF_00151"/>
    </source>
</evidence>